<proteinExistence type="predicted"/>
<dbReference type="InterPro" id="IPR021145">
    <property type="entry name" value="Portal_protein_SPP1_Gp6-like"/>
</dbReference>
<gene>
    <name evidence="1" type="ORF">QGM71_01235</name>
</gene>
<accession>A0ABU6KB31</accession>
<protein>
    <submittedName>
        <fullName evidence="1">Phage portal protein</fullName>
    </submittedName>
</protein>
<name>A0ABU6KB31_9BACI</name>
<dbReference type="NCBIfam" id="TIGR01538">
    <property type="entry name" value="portal_SPP1"/>
    <property type="match status" value="1"/>
</dbReference>
<reference evidence="1 2" key="1">
    <citation type="journal article" date="2024" name="Int. J. Syst. Evol. Microbiol.">
        <title>Virgibacillus tibetensis sp. nov., isolated from salt lake on the Tibetan Plateau of China.</title>
        <authorList>
            <person name="Phurbu D."/>
            <person name="Liu Z.-X."/>
            <person name="Wang R."/>
            <person name="Zheng Y.-Y."/>
            <person name="Liu H.-C."/>
            <person name="Zhou Y.-G."/>
            <person name="Yu Y.-J."/>
            <person name="Li A.-H."/>
        </authorList>
    </citation>
    <scope>NUCLEOTIDE SEQUENCE [LARGE SCALE GENOMIC DNA]</scope>
    <source>
        <strain evidence="1 2">C22-A2</strain>
    </source>
</reference>
<evidence type="ECO:0000313" key="2">
    <source>
        <dbReference type="Proteomes" id="UP001335737"/>
    </source>
</evidence>
<sequence length="478" mass="54950">MYPSSPTHTEELIQMIKSNSPKTVDIIKEYIENHDTKAMDEGIKYYYKENDITDRVIYKYDNAGNKLIDHEATNNKLASGYHKLLVDQKTSYLVGEPLTISSKSDKDIEPITETLGDEFNDTLPELVTAASNKGREWLHPYIDTNGEFDYIIIPAQEGIPIYDNTKRKSLIGFIRYYELDDGTKKIELWDDKQVTFYEETDQGIVMDVSYEDNPQPHFYYGPEDNKKGYSWSKEGKKAVPFIEFANNSKRVNDLLFYKDFIDATDNIISDTTNTIEDVQQFLYVIRGYEGQDIAEAVTNFKRFKGVAVSSDENSGVDILQGEVPMQSISTHLDRMKDDIFQFGQGVDISSDKYGNSPSGIALKFLFSLLDMKASVLERKFEKGLREFIWYVCEYLEISGQGTYDYKNIEFVFNKSMLMNELEQVTIAQQSLGVISQETIVANHPWTTNVQQELDRLEEAKSAYPSVEDDEELEEDEEE</sequence>
<dbReference type="RefSeq" id="WP_327605688.1">
    <property type="nucleotide sequence ID" value="NZ_JARZFX010000001.1"/>
</dbReference>
<dbReference type="EMBL" id="JARZFX010000001">
    <property type="protein sequence ID" value="MEC5422115.1"/>
    <property type="molecule type" value="Genomic_DNA"/>
</dbReference>
<organism evidence="1 2">
    <name type="scientific">Virgibacillus tibetensis</name>
    <dbReference type="NCBI Taxonomy" id="3042313"/>
    <lineage>
        <taxon>Bacteria</taxon>
        <taxon>Bacillati</taxon>
        <taxon>Bacillota</taxon>
        <taxon>Bacilli</taxon>
        <taxon>Bacillales</taxon>
        <taxon>Bacillaceae</taxon>
        <taxon>Virgibacillus</taxon>
    </lineage>
</organism>
<comment type="caution">
    <text evidence="1">The sequence shown here is derived from an EMBL/GenBank/DDBJ whole genome shotgun (WGS) entry which is preliminary data.</text>
</comment>
<keyword evidence="2" id="KW-1185">Reference proteome</keyword>
<dbReference type="InterPro" id="IPR006428">
    <property type="entry name" value="Portal_SPP1-type"/>
</dbReference>
<evidence type="ECO:0000313" key="1">
    <source>
        <dbReference type="EMBL" id="MEC5422115.1"/>
    </source>
</evidence>
<dbReference type="Pfam" id="PF05133">
    <property type="entry name" value="SPP1_portal"/>
    <property type="match status" value="1"/>
</dbReference>
<dbReference type="Proteomes" id="UP001335737">
    <property type="component" value="Unassembled WGS sequence"/>
</dbReference>